<keyword evidence="3 8" id="KW-0479">Metal-binding</keyword>
<keyword evidence="1 8" id="KW-0813">Transport</keyword>
<dbReference type="PROSITE" id="PS00198">
    <property type="entry name" value="4FE4S_FER_1"/>
    <property type="match status" value="2"/>
</dbReference>
<comment type="cofactor">
    <cofactor evidence="8">
        <name>[4Fe-4S] cluster</name>
        <dbReference type="ChEBI" id="CHEBI:49883"/>
    </cofactor>
    <text evidence="8">Binds 2 [4Fe-4S] clusters per subunit.</text>
</comment>
<evidence type="ECO:0000313" key="11">
    <source>
        <dbReference type="Proteomes" id="UP000824160"/>
    </source>
</evidence>
<evidence type="ECO:0000256" key="3">
    <source>
        <dbReference type="ARBA" id="ARBA00022723"/>
    </source>
</evidence>
<feature type="binding site" evidence="8">
    <location>
        <position position="370"/>
    </location>
    <ligand>
        <name>[4Fe-4S] cluster</name>
        <dbReference type="ChEBI" id="CHEBI:49883"/>
        <label>1</label>
    </ligand>
</feature>
<dbReference type="AlphaFoldDB" id="A0A9D1KQB4"/>
<evidence type="ECO:0000256" key="8">
    <source>
        <dbReference type="HAMAP-Rule" id="MF_00461"/>
    </source>
</evidence>
<dbReference type="InterPro" id="IPR017896">
    <property type="entry name" value="4Fe4S_Fe-S-bd"/>
</dbReference>
<evidence type="ECO:0000256" key="7">
    <source>
        <dbReference type="ARBA" id="ARBA00023014"/>
    </source>
</evidence>
<dbReference type="InterPro" id="IPR037225">
    <property type="entry name" value="Nuo51_FMN-bd_sf"/>
</dbReference>
<evidence type="ECO:0000256" key="1">
    <source>
        <dbReference type="ARBA" id="ARBA00022448"/>
    </source>
</evidence>
<comment type="similarity">
    <text evidence="8">Belongs to the 4Fe4S bacterial-type ferredoxin family. RnfC subfamily.</text>
</comment>
<feature type="binding site" evidence="8">
    <location>
        <position position="367"/>
    </location>
    <ligand>
        <name>[4Fe-4S] cluster</name>
        <dbReference type="ChEBI" id="CHEBI:49883"/>
        <label>1</label>
    </ligand>
</feature>
<dbReference type="GO" id="GO:0009055">
    <property type="term" value="F:electron transfer activity"/>
    <property type="evidence" value="ECO:0007669"/>
    <property type="project" value="InterPro"/>
</dbReference>
<dbReference type="GO" id="GO:0005886">
    <property type="term" value="C:plasma membrane"/>
    <property type="evidence" value="ECO:0007669"/>
    <property type="project" value="UniProtKB-SubCell"/>
</dbReference>
<feature type="binding site" evidence="8">
    <location>
        <position position="377"/>
    </location>
    <ligand>
        <name>[4Fe-4S] cluster</name>
        <dbReference type="ChEBI" id="CHEBI:49883"/>
        <label>2</label>
    </ligand>
</feature>
<feature type="binding site" evidence="8">
    <location>
        <position position="373"/>
    </location>
    <ligand>
        <name>[4Fe-4S] cluster</name>
        <dbReference type="ChEBI" id="CHEBI:49883"/>
        <label>1</label>
    </ligand>
</feature>
<evidence type="ECO:0000256" key="4">
    <source>
        <dbReference type="ARBA" id="ARBA00022737"/>
    </source>
</evidence>
<dbReference type="HAMAP" id="MF_00461">
    <property type="entry name" value="RsxC_RnfC"/>
    <property type="match status" value="1"/>
</dbReference>
<dbReference type="Pfam" id="PF10531">
    <property type="entry name" value="SLBB"/>
    <property type="match status" value="1"/>
</dbReference>
<comment type="function">
    <text evidence="8">Part of a membrane-bound complex that couples electron transfer with translocation of ions across the membrane.</text>
</comment>
<dbReference type="Pfam" id="PF01512">
    <property type="entry name" value="Complex1_51K"/>
    <property type="match status" value="1"/>
</dbReference>
<evidence type="ECO:0000256" key="6">
    <source>
        <dbReference type="ARBA" id="ARBA00023004"/>
    </source>
</evidence>
<proteinExistence type="inferred from homology"/>
<dbReference type="PANTHER" id="PTHR43034">
    <property type="entry name" value="ION-TRANSLOCATING OXIDOREDUCTASE COMPLEX SUBUNIT C"/>
    <property type="match status" value="1"/>
</dbReference>
<dbReference type="InterPro" id="IPR017900">
    <property type="entry name" value="4Fe4S_Fe_S_CS"/>
</dbReference>
<dbReference type="InterPro" id="IPR011538">
    <property type="entry name" value="Nuo51_FMN-bd"/>
</dbReference>
<dbReference type="GO" id="GO:0051539">
    <property type="term" value="F:4 iron, 4 sulfur cluster binding"/>
    <property type="evidence" value="ECO:0007669"/>
    <property type="project" value="UniProtKB-KW"/>
</dbReference>
<dbReference type="NCBIfam" id="NF003454">
    <property type="entry name" value="PRK05035.1"/>
    <property type="match status" value="1"/>
</dbReference>
<name>A0A9D1KQB4_9FIRM</name>
<dbReference type="Gene3D" id="3.40.50.11540">
    <property type="entry name" value="NADH-ubiquinone oxidoreductase 51kDa subunit"/>
    <property type="match status" value="1"/>
</dbReference>
<feature type="binding site" evidence="8">
    <location>
        <position position="416"/>
    </location>
    <ligand>
        <name>[4Fe-4S] cluster</name>
        <dbReference type="ChEBI" id="CHEBI:49883"/>
        <label>1</label>
    </ligand>
</feature>
<evidence type="ECO:0000313" key="10">
    <source>
        <dbReference type="EMBL" id="HIT93838.1"/>
    </source>
</evidence>
<keyword evidence="4 8" id="KW-0677">Repeat</keyword>
<dbReference type="InterPro" id="IPR010208">
    <property type="entry name" value="Ion_transpt_RnfC/RsxC"/>
</dbReference>
<dbReference type="Pfam" id="PF13375">
    <property type="entry name" value="RnfC_N"/>
    <property type="match status" value="1"/>
</dbReference>
<keyword evidence="5 8" id="KW-0249">Electron transport</keyword>
<feature type="binding site" evidence="8">
    <location>
        <position position="409"/>
    </location>
    <ligand>
        <name>[4Fe-4S] cluster</name>
        <dbReference type="ChEBI" id="CHEBI:49883"/>
        <label>2</label>
    </ligand>
</feature>
<dbReference type="PANTHER" id="PTHR43034:SF2">
    <property type="entry name" value="ION-TRANSLOCATING OXIDOREDUCTASE COMPLEX SUBUNIT C"/>
    <property type="match status" value="1"/>
</dbReference>
<comment type="caution">
    <text evidence="10">The sequence shown here is derived from an EMBL/GenBank/DDBJ whole genome shotgun (WGS) entry which is preliminary data.</text>
</comment>
<evidence type="ECO:0000259" key="9">
    <source>
        <dbReference type="PROSITE" id="PS51379"/>
    </source>
</evidence>
<comment type="subunit">
    <text evidence="8">The complex is composed of six subunits: RnfA, RnfB, RnfC, RnfD, RnfE and RnfG.</text>
</comment>
<dbReference type="NCBIfam" id="TIGR01945">
    <property type="entry name" value="rnfC"/>
    <property type="match status" value="1"/>
</dbReference>
<keyword evidence="2 8" id="KW-0004">4Fe-4S</keyword>
<keyword evidence="8" id="KW-1278">Translocase</keyword>
<accession>A0A9D1KQB4</accession>
<dbReference type="Proteomes" id="UP000824160">
    <property type="component" value="Unassembled WGS sequence"/>
</dbReference>
<evidence type="ECO:0000256" key="5">
    <source>
        <dbReference type="ARBA" id="ARBA00022982"/>
    </source>
</evidence>
<dbReference type="SUPFAM" id="SSF46548">
    <property type="entry name" value="alpha-helical ferredoxin"/>
    <property type="match status" value="1"/>
</dbReference>
<dbReference type="SUPFAM" id="SSF142019">
    <property type="entry name" value="Nqo1 FMN-binding domain-like"/>
    <property type="match status" value="1"/>
</dbReference>
<reference evidence="10" key="2">
    <citation type="journal article" date="2021" name="PeerJ">
        <title>Extensive microbial diversity within the chicken gut microbiome revealed by metagenomics and culture.</title>
        <authorList>
            <person name="Gilroy R."/>
            <person name="Ravi A."/>
            <person name="Getino M."/>
            <person name="Pursley I."/>
            <person name="Horton D.L."/>
            <person name="Alikhan N.F."/>
            <person name="Baker D."/>
            <person name="Gharbi K."/>
            <person name="Hall N."/>
            <person name="Watson M."/>
            <person name="Adriaenssens E.M."/>
            <person name="Foster-Nyarko E."/>
            <person name="Jarju S."/>
            <person name="Secka A."/>
            <person name="Antonio M."/>
            <person name="Oren A."/>
            <person name="Chaudhuri R.R."/>
            <person name="La Ragione R."/>
            <person name="Hildebrand F."/>
            <person name="Pallen M.J."/>
        </authorList>
    </citation>
    <scope>NUCLEOTIDE SEQUENCE</scope>
    <source>
        <strain evidence="10">ChiBcec7-5410</strain>
    </source>
</reference>
<reference evidence="10" key="1">
    <citation type="submission" date="2020-10" db="EMBL/GenBank/DDBJ databases">
        <authorList>
            <person name="Gilroy R."/>
        </authorList>
    </citation>
    <scope>NUCLEOTIDE SEQUENCE</scope>
    <source>
        <strain evidence="10">ChiBcec7-5410</strain>
    </source>
</reference>
<comment type="subcellular location">
    <subcellularLocation>
        <location evidence="8">Cell membrane</location>
        <topology evidence="8">Peripheral membrane protein</topology>
    </subcellularLocation>
</comment>
<keyword evidence="8" id="KW-1003">Cell membrane</keyword>
<sequence length="451" mass="48193">MSLKTFLRGVHPFDGKALAKDSPIRRVQTTGEMVFPLSQHIGAPATPTVAPGDHVLMGQQIAAPGGFVSAGICSSVSGTVRAIEPRTTIIGETRDSIIIDNDGKYEAIPGLGEKRDPSSLTPAQIRDIIRDAGIVGLGGAGFPTHVKLTTKDDSKVKYVIVNGAECEPYLNSDYRLMLERPEELLGGLKVILSLFPNAEGVIGIEDNKPEAIRLLTEKTASEPRIHVEALKTKYPQGGERMLIHAITGQDINSSMLPFDAGCIVNNVATVIAVYQAVCCSTPLINTVMTITGDAVKSPCNLEVPIGCSHKEVLEAAGGFSAQPEKLISGGPMMGTAMYTLDIPVQKTSSSILAFVEDPVADNPSSPCIHCGRCVQACPERLVPQMMQVAADNDNFEWFEKLGGMECIECGCCTIVCPAHRTLTQSFKYGKTSVNRLRREAQAKAAAEKSAK</sequence>
<dbReference type="GO" id="GO:0046872">
    <property type="term" value="F:metal ion binding"/>
    <property type="evidence" value="ECO:0007669"/>
    <property type="project" value="UniProtKB-KW"/>
</dbReference>
<keyword evidence="6 8" id="KW-0408">Iron</keyword>
<dbReference type="InterPro" id="IPR019554">
    <property type="entry name" value="Soluble_ligand-bd"/>
</dbReference>
<feature type="binding site" evidence="8">
    <location>
        <position position="412"/>
    </location>
    <ligand>
        <name>[4Fe-4S] cluster</name>
        <dbReference type="ChEBI" id="CHEBI:49883"/>
        <label>2</label>
    </ligand>
</feature>
<dbReference type="PROSITE" id="PS51379">
    <property type="entry name" value="4FE4S_FER_2"/>
    <property type="match status" value="2"/>
</dbReference>
<dbReference type="Gene3D" id="3.30.70.20">
    <property type="match status" value="1"/>
</dbReference>
<keyword evidence="8" id="KW-0472">Membrane</keyword>
<keyword evidence="7 8" id="KW-0411">Iron-sulfur</keyword>
<protein>
    <recommendedName>
        <fullName evidence="8">Ion-translocating oxidoreductase complex subunit C</fullName>
        <ecNumber evidence="8">7.-.-.-</ecNumber>
    </recommendedName>
    <alternativeName>
        <fullName evidence="8">Rnf electron transport complex subunit C</fullName>
    </alternativeName>
</protein>
<dbReference type="InterPro" id="IPR026902">
    <property type="entry name" value="RnfC_N"/>
</dbReference>
<dbReference type="EMBL" id="DVLW01000038">
    <property type="protein sequence ID" value="HIT93838.1"/>
    <property type="molecule type" value="Genomic_DNA"/>
</dbReference>
<gene>
    <name evidence="10" type="primary">rsxC</name>
    <name evidence="8" type="synonym">rnfC</name>
    <name evidence="10" type="ORF">IAC43_01510</name>
</gene>
<organism evidence="10 11">
    <name type="scientific">Candidatus Faecivivens stercoripullorum</name>
    <dbReference type="NCBI Taxonomy" id="2840805"/>
    <lineage>
        <taxon>Bacteria</taxon>
        <taxon>Bacillati</taxon>
        <taxon>Bacillota</taxon>
        <taxon>Clostridia</taxon>
        <taxon>Eubacteriales</taxon>
        <taxon>Oscillospiraceae</taxon>
        <taxon>Oscillospiraceae incertae sedis</taxon>
        <taxon>Candidatus Faecivivens</taxon>
    </lineage>
</organism>
<feature type="binding site" evidence="8">
    <location>
        <position position="406"/>
    </location>
    <ligand>
        <name>[4Fe-4S] cluster</name>
        <dbReference type="ChEBI" id="CHEBI:49883"/>
        <label>2</label>
    </ligand>
</feature>
<feature type="domain" description="4Fe-4S ferredoxin-type" evidence="9">
    <location>
        <begin position="356"/>
        <end position="388"/>
    </location>
</feature>
<evidence type="ECO:0000256" key="2">
    <source>
        <dbReference type="ARBA" id="ARBA00022485"/>
    </source>
</evidence>
<dbReference type="Gene3D" id="3.10.20.600">
    <property type="match status" value="1"/>
</dbReference>
<dbReference type="Pfam" id="PF13237">
    <property type="entry name" value="Fer4_10"/>
    <property type="match status" value="1"/>
</dbReference>
<dbReference type="EC" id="7.-.-.-" evidence="8"/>
<feature type="domain" description="4Fe-4S ferredoxin-type" evidence="9">
    <location>
        <begin position="397"/>
        <end position="427"/>
    </location>
</feature>
<dbReference type="GO" id="GO:0022900">
    <property type="term" value="P:electron transport chain"/>
    <property type="evidence" value="ECO:0007669"/>
    <property type="project" value="UniProtKB-UniRule"/>
</dbReference>